<name>A0A8S5M252_9CAUD</name>
<sequence>MTPEEKEKTQEFLRKIKEANFSFDTAFMCGTLAFCEENRGRAIELLDKFIELIDKYPDEREFVAEACSAAGVD</sequence>
<accession>A0A8S5M252</accession>
<evidence type="ECO:0000313" key="1">
    <source>
        <dbReference type="EMBL" id="DAD76314.1"/>
    </source>
</evidence>
<organism evidence="1">
    <name type="scientific">Siphoviridae sp. cttDR14</name>
    <dbReference type="NCBI Taxonomy" id="2826490"/>
    <lineage>
        <taxon>Viruses</taxon>
        <taxon>Duplodnaviria</taxon>
        <taxon>Heunggongvirae</taxon>
        <taxon>Uroviricota</taxon>
        <taxon>Caudoviricetes</taxon>
    </lineage>
</organism>
<reference evidence="1" key="1">
    <citation type="journal article" date="2021" name="Proc. Natl. Acad. Sci. U.S.A.">
        <title>A Catalog of Tens of Thousands of Viruses from Human Metagenomes Reveals Hidden Associations with Chronic Diseases.</title>
        <authorList>
            <person name="Tisza M.J."/>
            <person name="Buck C.B."/>
        </authorList>
    </citation>
    <scope>NUCLEOTIDE SEQUENCE</scope>
    <source>
        <strain evidence="1">CttDR14</strain>
    </source>
</reference>
<proteinExistence type="predicted"/>
<protein>
    <recommendedName>
        <fullName evidence="2">Tetratricopeptide repeat protein</fullName>
    </recommendedName>
</protein>
<dbReference type="EMBL" id="BK014798">
    <property type="protein sequence ID" value="DAD76314.1"/>
    <property type="molecule type" value="Genomic_DNA"/>
</dbReference>
<evidence type="ECO:0008006" key="2">
    <source>
        <dbReference type="Google" id="ProtNLM"/>
    </source>
</evidence>